<dbReference type="PANTHER" id="PTHR21432">
    <property type="entry name" value="ACETYL-COA HYDROLASE-RELATED"/>
    <property type="match status" value="1"/>
</dbReference>
<reference evidence="2" key="1">
    <citation type="submission" date="2019-02" db="EMBL/GenBank/DDBJ databases">
        <authorList>
            <person name="Li S.-H."/>
        </authorList>
    </citation>
    <scope>NUCLEOTIDE SEQUENCE</scope>
    <source>
        <strain evidence="2">IMCC8485</strain>
    </source>
</reference>
<keyword evidence="2" id="KW-0378">Hydrolase</keyword>
<evidence type="ECO:0000259" key="1">
    <source>
        <dbReference type="Pfam" id="PF13336"/>
    </source>
</evidence>
<dbReference type="Proteomes" id="UP001143307">
    <property type="component" value="Unassembled WGS sequence"/>
</dbReference>
<dbReference type="Gene3D" id="3.40.1080.10">
    <property type="entry name" value="Glutaconate Coenzyme A-transferase"/>
    <property type="match status" value="1"/>
</dbReference>
<gene>
    <name evidence="2" type="ORF">EYC87_06620</name>
</gene>
<dbReference type="RefSeq" id="WP_279252200.1">
    <property type="nucleotide sequence ID" value="NZ_SHNP01000002.1"/>
</dbReference>
<name>A0ABT3SVC6_9GAMM</name>
<evidence type="ECO:0000313" key="3">
    <source>
        <dbReference type="Proteomes" id="UP001143307"/>
    </source>
</evidence>
<dbReference type="GO" id="GO:0016787">
    <property type="term" value="F:hydrolase activity"/>
    <property type="evidence" value="ECO:0007669"/>
    <property type="project" value="UniProtKB-KW"/>
</dbReference>
<proteinExistence type="predicted"/>
<evidence type="ECO:0000313" key="2">
    <source>
        <dbReference type="EMBL" id="MCX2973259.1"/>
    </source>
</evidence>
<dbReference type="InterPro" id="IPR037171">
    <property type="entry name" value="NagB/RpiA_transferase-like"/>
</dbReference>
<dbReference type="SUPFAM" id="SSF100950">
    <property type="entry name" value="NagB/RpiA/CoA transferase-like"/>
    <property type="match status" value="1"/>
</dbReference>
<dbReference type="Pfam" id="PF13336">
    <property type="entry name" value="AcetylCoA_hyd_C"/>
    <property type="match status" value="1"/>
</dbReference>
<dbReference type="PANTHER" id="PTHR21432:SF20">
    <property type="entry name" value="ACETYL-COA HYDROLASE"/>
    <property type="match status" value="1"/>
</dbReference>
<dbReference type="InterPro" id="IPR046433">
    <property type="entry name" value="ActCoA_hydro"/>
</dbReference>
<dbReference type="EMBL" id="SHNP01000002">
    <property type="protein sequence ID" value="MCX2973259.1"/>
    <property type="molecule type" value="Genomic_DNA"/>
</dbReference>
<comment type="caution">
    <text evidence="2">The sequence shown here is derived from an EMBL/GenBank/DDBJ whole genome shotgun (WGS) entry which is preliminary data.</text>
</comment>
<keyword evidence="3" id="KW-1185">Reference proteome</keyword>
<organism evidence="2 3">
    <name type="scientific">Candidatus Seongchinamella marina</name>
    <dbReference type="NCBI Taxonomy" id="2518990"/>
    <lineage>
        <taxon>Bacteria</taxon>
        <taxon>Pseudomonadati</taxon>
        <taxon>Pseudomonadota</taxon>
        <taxon>Gammaproteobacteria</taxon>
        <taxon>Cellvibrionales</taxon>
        <taxon>Halieaceae</taxon>
        <taxon>Seongchinamella</taxon>
    </lineage>
</organism>
<dbReference type="Gene3D" id="3.30.750.70">
    <property type="entry name" value="4-hydroxybutyrate coenzyme like domains"/>
    <property type="match status" value="1"/>
</dbReference>
<dbReference type="InterPro" id="IPR026888">
    <property type="entry name" value="AcetylCoA_hyd_C"/>
</dbReference>
<accession>A0ABT3SVC6</accession>
<sequence length="715" mass="78397">MSEILSSVEVCVDRIVEAVGPDIRVGAPLGLGKPVQLINALYRRVAADAELSLHIYTALCLEVPKPGSHIEAGLADPIMERMFGDYEELAFLAPFKRGEMPANIQLSELYFRAGSMKKNAAAQQNYISSNYTHIARDMLAAGVNVMLQMVAARDDGDDLRISFSCNPDVTPEVLQRVSGLDRRVFFAAQVHDDLPFMKHDAEAAPDSFDWIVRNSDYSKKLFAVPNAAVPLRDYATALHASTLIEDGGTLQIGIGSLGDAVAQACIVRHRSNDAYRRMVANISGGEPVAELDLGCFDQGLYVSTEMFVNGMMHLIEHGVVKRKVYDNLLLQQGLNSGQISEVIDTALWCYGRESGLIPQVLTESSLVELIGWGIMPAALSLGEGDLSLGNHVLVNDMDDTVTKDSLLSAVSGNELRKGRVLHGGFFLGPRDFYNKLCALDEEAHERICMTGVQRTNQLLLDYPLYCAQRRKARFINTGMIASLNGAVASDALEDGTVISGVGGQYNFVAMAHDLPGARSILCIRATRGEGNQLQSNIVPFYGYTTIPKHLRDVIVTEYGVADLRGQSDAEVIKRMINIADSRFQDSLLESAKSHGKLPGDYSVPLSARNNTPEKLQAVIKPQMQADVFPDYPFGTELTDEELALAASLRRVKALSEEPAQFISSTFRALLHNSDEDAAKPLLERLHLDHPETTKDFLIKQLLLLEFEERGMLKAG</sequence>
<protein>
    <submittedName>
        <fullName evidence="2">Acetyl-CoA hydrolase</fullName>
    </submittedName>
</protein>
<dbReference type="Gene3D" id="3.40.1080.20">
    <property type="entry name" value="Acetyl-CoA hydrolase/transferase C-terminal domain"/>
    <property type="match status" value="1"/>
</dbReference>
<feature type="domain" description="Acetyl-CoA hydrolase/transferase C-terminal" evidence="1">
    <location>
        <begin position="428"/>
        <end position="591"/>
    </location>
</feature>
<dbReference type="InterPro" id="IPR038460">
    <property type="entry name" value="AcetylCoA_hyd_C_sf"/>
</dbReference>